<dbReference type="RefSeq" id="YP_010765861.1">
    <property type="nucleotide sequence ID" value="NC_073674.1"/>
</dbReference>
<name>A0ABY0JZI6_9CAUD</name>
<dbReference type="Pfam" id="PF03592">
    <property type="entry name" value="Terminase_2"/>
    <property type="match status" value="1"/>
</dbReference>
<dbReference type="Proteomes" id="UP000245442">
    <property type="component" value="Chromosome PF725A"/>
</dbReference>
<accession>A0ABY0JZI6</accession>
<dbReference type="EMBL" id="LT603684">
    <property type="protein sequence ID" value="SCA90842.1"/>
    <property type="molecule type" value="Genomic_DNA"/>
</dbReference>
<evidence type="ECO:0000313" key="5">
    <source>
        <dbReference type="Proteomes" id="UP000245442"/>
    </source>
</evidence>
<keyword evidence="2" id="KW-0231">Viral genome packaging</keyword>
<dbReference type="InterPro" id="IPR005335">
    <property type="entry name" value="Terminase_ssu"/>
</dbReference>
<dbReference type="InterPro" id="IPR038713">
    <property type="entry name" value="Terminase_Gp1_N_sf"/>
</dbReference>
<dbReference type="GeneID" id="80257882"/>
<dbReference type="Gene3D" id="1.10.10.1400">
    <property type="entry name" value="Terminase, small subunit, N-terminal DNA-binding domain, HTH motif"/>
    <property type="match status" value="1"/>
</dbReference>
<feature type="region of interest" description="Disordered" evidence="3">
    <location>
        <begin position="261"/>
        <end position="296"/>
    </location>
</feature>
<evidence type="ECO:0000256" key="3">
    <source>
        <dbReference type="SAM" id="MobiDB-lite"/>
    </source>
</evidence>
<proteinExistence type="predicted"/>
<protein>
    <submittedName>
        <fullName evidence="4">Terminase small subunit protein</fullName>
    </submittedName>
</protein>
<keyword evidence="1" id="KW-1188">Viral release from host cell</keyword>
<organism evidence="4 5">
    <name type="scientific">Pseudomonas phage phiC725A</name>
    <dbReference type="NCBI Taxonomy" id="1921524"/>
    <lineage>
        <taxon>Viruses</taxon>
        <taxon>Duplodnaviria</taxon>
        <taxon>Heunggongvirae</taxon>
        <taxon>Uroviricota</taxon>
        <taxon>Caudoviricetes</taxon>
        <taxon>Hollowayvirus</taxon>
        <taxon>Hollowayvirus phiC725A</taxon>
    </lineage>
</organism>
<feature type="region of interest" description="Disordered" evidence="3">
    <location>
        <begin position="1"/>
        <end position="29"/>
    </location>
</feature>
<evidence type="ECO:0000313" key="4">
    <source>
        <dbReference type="EMBL" id="SCA90842.1"/>
    </source>
</evidence>
<dbReference type="PANTHER" id="PTHR41328:SF2">
    <property type="entry name" value="TERMINASE SMALL SUBUNIT"/>
    <property type="match status" value="1"/>
</dbReference>
<dbReference type="PANTHER" id="PTHR41328">
    <property type="entry name" value="TERMINASE SMALL SUBUNIT-RELATED"/>
    <property type="match status" value="1"/>
</dbReference>
<reference evidence="4 5" key="1">
    <citation type="submission" date="2016-07" db="EMBL/GenBank/DDBJ databases">
        <authorList>
            <person name="Pourcel C."/>
            <person name="Vergnaud G."/>
            <person name="Midoux C."/>
        </authorList>
    </citation>
    <scope>NUCLEOTIDE SEQUENCE [LARGE SCALE GENOMIC DNA]</scope>
</reference>
<evidence type="ECO:0000256" key="2">
    <source>
        <dbReference type="ARBA" id="ARBA00023219"/>
    </source>
</evidence>
<keyword evidence="5" id="KW-1185">Reference proteome</keyword>
<evidence type="ECO:0000256" key="1">
    <source>
        <dbReference type="ARBA" id="ARBA00022612"/>
    </source>
</evidence>
<feature type="compositionally biased region" description="Basic residues" evidence="3">
    <location>
        <begin position="7"/>
        <end position="19"/>
    </location>
</feature>
<sequence>MTQKPSTKPKKAPVAKKRATGVSARLAPDHAQGQAAAKLTSQQAAFVQEYLVDLNATQAAIRAKYSAKTARSIGSQLLTKLNIQEAIAKARLEQQERTQITADRVLREAWNQVTADARELTQLRIGCCRYCHGFEHRYQRTRNEFDQDYAEWEADSGTDKGDFNVKGGPGFDPNAEPHPGCPECAGDGVPRVVLMDTRNLSDGARSLFAGVKQTKFGIEIQMHSKDAAMEKLFKHLGLYEKDNEQKTDPLTALLHTIASTSGNAFKPVPDDPEHTMPASGSSTMQPVSDPDAVDEG</sequence>
<dbReference type="InterPro" id="IPR052404">
    <property type="entry name" value="SPP1-like_terminase"/>
</dbReference>